<dbReference type="InterPro" id="IPR013087">
    <property type="entry name" value="Znf_C2H2_type"/>
</dbReference>
<dbReference type="AlphaFoldDB" id="A0AAV4U257"/>
<dbReference type="PROSITE" id="PS50157">
    <property type="entry name" value="ZINC_FINGER_C2H2_2"/>
    <property type="match status" value="1"/>
</dbReference>
<feature type="compositionally biased region" description="Low complexity" evidence="6">
    <location>
        <begin position="115"/>
        <end position="125"/>
    </location>
</feature>
<feature type="compositionally biased region" description="Polar residues" evidence="6">
    <location>
        <begin position="134"/>
        <end position="148"/>
    </location>
</feature>
<protein>
    <recommendedName>
        <fullName evidence="8">C2H2-type domain-containing protein</fullName>
    </recommendedName>
</protein>
<feature type="compositionally biased region" description="Low complexity" evidence="6">
    <location>
        <begin position="185"/>
        <end position="226"/>
    </location>
</feature>
<evidence type="ECO:0000256" key="2">
    <source>
        <dbReference type="ARBA" id="ARBA00022723"/>
    </source>
</evidence>
<keyword evidence="7" id="KW-0732">Signal</keyword>
<evidence type="ECO:0000256" key="3">
    <source>
        <dbReference type="ARBA" id="ARBA00022771"/>
    </source>
</evidence>
<dbReference type="EMBL" id="BPLR01012166">
    <property type="protein sequence ID" value="GIY51808.1"/>
    <property type="molecule type" value="Genomic_DNA"/>
</dbReference>
<sequence>MVVSVFLKASAGTHRNIAFVMFLRITFVVVSLACCKSNPSVGRLAVSDCKTSPLALLVQICSNIGAEKPTTKNSSDKNGTSGGGSNSNSNSSSEEIRVTKDKDVLSCSPANSVHSASSLTSSNRTSRGEEASGFASSNSKRNTPSECRSSPLLGRSSVERRTTPSSVHSPDNGVHHRPKSRGEKTPTSSSASASTSSHDSHQSAASSGGSGSGSTTEPTYSSSSLGLDFSRDSSSGLLSSKDVGPTSSLGLGSYKAGLNGLNPLALANCSGCSPVAGHIPMDAASTYPLAGALKGGYSFGSALSPYMNYARMKSAAAGGAATFVPVCRDPYCTNCQLAAQLPYAQDRLAAHMSGLYPGGIPGYPAVPGFASPASSAFASSVLPRPNVCGWMSGDSYCGKPFASSEELLQHLRTHTSLPGTNSSLAPLYSSGVSLPSALAMDACGLYTTPSLTTPAGLRRTYPTSLSPVSSLTAAGRYHPYKPPGLSPLSSAPLRPLGHPGLSFYNPYSGVYGKG</sequence>
<dbReference type="GO" id="GO:0045892">
    <property type="term" value="P:negative regulation of DNA-templated transcription"/>
    <property type="evidence" value="ECO:0007669"/>
    <property type="project" value="TreeGrafter"/>
</dbReference>
<evidence type="ECO:0000256" key="7">
    <source>
        <dbReference type="SAM" id="SignalP"/>
    </source>
</evidence>
<organism evidence="9 10">
    <name type="scientific">Caerostris extrusa</name>
    <name type="common">Bark spider</name>
    <name type="synonym">Caerostris bankana</name>
    <dbReference type="NCBI Taxonomy" id="172846"/>
    <lineage>
        <taxon>Eukaryota</taxon>
        <taxon>Metazoa</taxon>
        <taxon>Ecdysozoa</taxon>
        <taxon>Arthropoda</taxon>
        <taxon>Chelicerata</taxon>
        <taxon>Arachnida</taxon>
        <taxon>Araneae</taxon>
        <taxon>Araneomorphae</taxon>
        <taxon>Entelegynae</taxon>
        <taxon>Araneoidea</taxon>
        <taxon>Araneidae</taxon>
        <taxon>Caerostris</taxon>
    </lineage>
</organism>
<accession>A0AAV4U257</accession>
<keyword evidence="4" id="KW-0862">Zinc</keyword>
<feature type="domain" description="C2H2-type" evidence="8">
    <location>
        <begin position="386"/>
        <end position="419"/>
    </location>
</feature>
<proteinExistence type="inferred from homology"/>
<dbReference type="GO" id="GO:0005634">
    <property type="term" value="C:nucleus"/>
    <property type="evidence" value="ECO:0007669"/>
    <property type="project" value="TreeGrafter"/>
</dbReference>
<dbReference type="InterPro" id="IPR051520">
    <property type="entry name" value="Elbow/Noc_ZnFinger"/>
</dbReference>
<feature type="compositionally biased region" description="Basic and acidic residues" evidence="6">
    <location>
        <begin position="94"/>
        <end position="104"/>
    </location>
</feature>
<comment type="caution">
    <text evidence="9">The sequence shown here is derived from an EMBL/GenBank/DDBJ whole genome shotgun (WGS) entry which is preliminary data.</text>
</comment>
<evidence type="ECO:0000256" key="5">
    <source>
        <dbReference type="PROSITE-ProRule" id="PRU00042"/>
    </source>
</evidence>
<dbReference type="PANTHER" id="PTHR12522">
    <property type="entry name" value="ZINC-FINGER PROTEIN NOLZ1-RELATED"/>
    <property type="match status" value="1"/>
</dbReference>
<evidence type="ECO:0000259" key="8">
    <source>
        <dbReference type="PROSITE" id="PS50157"/>
    </source>
</evidence>
<reference evidence="9 10" key="1">
    <citation type="submission" date="2021-06" db="EMBL/GenBank/DDBJ databases">
        <title>Caerostris extrusa draft genome.</title>
        <authorList>
            <person name="Kono N."/>
            <person name="Arakawa K."/>
        </authorList>
    </citation>
    <scope>NUCLEOTIDE SEQUENCE [LARGE SCALE GENOMIC DNA]</scope>
</reference>
<comment type="similarity">
    <text evidence="1">Belongs to the Elbow/Noc family.</text>
</comment>
<keyword evidence="3 5" id="KW-0863">Zinc-finger</keyword>
<dbReference type="GO" id="GO:0008270">
    <property type="term" value="F:zinc ion binding"/>
    <property type="evidence" value="ECO:0007669"/>
    <property type="project" value="UniProtKB-KW"/>
</dbReference>
<dbReference type="Proteomes" id="UP001054945">
    <property type="component" value="Unassembled WGS sequence"/>
</dbReference>
<evidence type="ECO:0000313" key="10">
    <source>
        <dbReference type="Proteomes" id="UP001054945"/>
    </source>
</evidence>
<name>A0AAV4U257_CAEEX</name>
<evidence type="ECO:0000256" key="4">
    <source>
        <dbReference type="ARBA" id="ARBA00022833"/>
    </source>
</evidence>
<keyword evidence="2" id="KW-0479">Metal-binding</keyword>
<feature type="signal peptide" evidence="7">
    <location>
        <begin position="1"/>
        <end position="33"/>
    </location>
</feature>
<dbReference type="PANTHER" id="PTHR12522:SF4">
    <property type="entry name" value="ZINC FINGER PROTEIN ELBOW"/>
    <property type="match status" value="1"/>
</dbReference>
<feature type="region of interest" description="Disordered" evidence="6">
    <location>
        <begin position="68"/>
        <end position="226"/>
    </location>
</feature>
<evidence type="ECO:0000313" key="9">
    <source>
        <dbReference type="EMBL" id="GIY51808.1"/>
    </source>
</evidence>
<keyword evidence="10" id="KW-1185">Reference proteome</keyword>
<dbReference type="Gene3D" id="3.30.160.60">
    <property type="entry name" value="Classic Zinc Finger"/>
    <property type="match status" value="1"/>
</dbReference>
<evidence type="ECO:0000256" key="6">
    <source>
        <dbReference type="SAM" id="MobiDB-lite"/>
    </source>
</evidence>
<feature type="chain" id="PRO_5043674647" description="C2H2-type domain-containing protein" evidence="7">
    <location>
        <begin position="34"/>
        <end position="514"/>
    </location>
</feature>
<gene>
    <name evidence="9" type="primary">AVEN_154183_1</name>
    <name evidence="9" type="ORF">CEXT_93401</name>
</gene>
<evidence type="ECO:0000256" key="1">
    <source>
        <dbReference type="ARBA" id="ARBA00010144"/>
    </source>
</evidence>